<dbReference type="EMBL" id="JBDFQZ010000006">
    <property type="protein sequence ID" value="KAK9716201.1"/>
    <property type="molecule type" value="Genomic_DNA"/>
</dbReference>
<evidence type="ECO:0000256" key="4">
    <source>
        <dbReference type="ARBA" id="ARBA00022989"/>
    </source>
</evidence>
<dbReference type="AlphaFoldDB" id="A0AAW1KE13"/>
<comment type="caution">
    <text evidence="7">The sequence shown here is derived from an EMBL/GenBank/DDBJ whole genome shotgun (WGS) entry which is preliminary data.</text>
</comment>
<keyword evidence="3" id="KW-0256">Endoplasmic reticulum</keyword>
<dbReference type="PANTHER" id="PTHR31394">
    <property type="entry name" value="TRANSMEMBRANE PROTEIN 199"/>
    <property type="match status" value="1"/>
</dbReference>
<protein>
    <recommendedName>
        <fullName evidence="9">ATPase, vacuolar ER assembly factor, Vma12</fullName>
    </recommendedName>
</protein>
<dbReference type="InterPro" id="IPR021013">
    <property type="entry name" value="ATPase_Vma12"/>
</dbReference>
<keyword evidence="2 6" id="KW-0812">Transmembrane</keyword>
<reference evidence="7" key="1">
    <citation type="submission" date="2024-03" db="EMBL/GenBank/DDBJ databases">
        <title>WGS assembly of Saponaria officinalis var. Norfolk2.</title>
        <authorList>
            <person name="Jenkins J."/>
            <person name="Shu S."/>
            <person name="Grimwood J."/>
            <person name="Barry K."/>
            <person name="Goodstein D."/>
            <person name="Schmutz J."/>
            <person name="Leebens-Mack J."/>
            <person name="Osbourn A."/>
        </authorList>
    </citation>
    <scope>NUCLEOTIDE SEQUENCE [LARGE SCALE GENOMIC DNA]</scope>
    <source>
        <strain evidence="7">JIC</strain>
    </source>
</reference>
<gene>
    <name evidence="7" type="ORF">RND81_06G217800</name>
</gene>
<evidence type="ECO:0000256" key="5">
    <source>
        <dbReference type="ARBA" id="ARBA00023136"/>
    </source>
</evidence>
<accession>A0AAW1KE13</accession>
<evidence type="ECO:0000313" key="7">
    <source>
        <dbReference type="EMBL" id="KAK9716201.1"/>
    </source>
</evidence>
<dbReference type="Proteomes" id="UP001443914">
    <property type="component" value="Unassembled WGS sequence"/>
</dbReference>
<evidence type="ECO:0000256" key="3">
    <source>
        <dbReference type="ARBA" id="ARBA00022824"/>
    </source>
</evidence>
<name>A0AAW1KE13_SAPOF</name>
<organism evidence="7 8">
    <name type="scientific">Saponaria officinalis</name>
    <name type="common">Common soapwort</name>
    <name type="synonym">Lychnis saponaria</name>
    <dbReference type="NCBI Taxonomy" id="3572"/>
    <lineage>
        <taxon>Eukaryota</taxon>
        <taxon>Viridiplantae</taxon>
        <taxon>Streptophyta</taxon>
        <taxon>Embryophyta</taxon>
        <taxon>Tracheophyta</taxon>
        <taxon>Spermatophyta</taxon>
        <taxon>Magnoliopsida</taxon>
        <taxon>eudicotyledons</taxon>
        <taxon>Gunneridae</taxon>
        <taxon>Pentapetalae</taxon>
        <taxon>Caryophyllales</taxon>
        <taxon>Caryophyllaceae</taxon>
        <taxon>Caryophylleae</taxon>
        <taxon>Saponaria</taxon>
    </lineage>
</organism>
<evidence type="ECO:0008006" key="9">
    <source>
        <dbReference type="Google" id="ProtNLM"/>
    </source>
</evidence>
<evidence type="ECO:0000256" key="2">
    <source>
        <dbReference type="ARBA" id="ARBA00022692"/>
    </source>
</evidence>
<dbReference type="GO" id="GO:0005789">
    <property type="term" value="C:endoplasmic reticulum membrane"/>
    <property type="evidence" value="ECO:0007669"/>
    <property type="project" value="UniProtKB-SubCell"/>
</dbReference>
<dbReference type="PANTHER" id="PTHR31394:SF1">
    <property type="entry name" value="TRANSMEMBRANE PROTEIN 199"/>
    <property type="match status" value="1"/>
</dbReference>
<comment type="subcellular location">
    <subcellularLocation>
        <location evidence="1">Endoplasmic reticulum membrane</location>
        <topology evidence="1">Multi-pass membrane protein</topology>
    </subcellularLocation>
</comment>
<feature type="transmembrane region" description="Helical" evidence="6">
    <location>
        <begin position="171"/>
        <end position="194"/>
    </location>
</feature>
<keyword evidence="5 6" id="KW-0472">Membrane</keyword>
<proteinExistence type="predicted"/>
<keyword evidence="4 6" id="KW-1133">Transmembrane helix</keyword>
<feature type="transmembrane region" description="Helical" evidence="6">
    <location>
        <begin position="143"/>
        <end position="165"/>
    </location>
</feature>
<dbReference type="GO" id="GO:0070072">
    <property type="term" value="P:vacuolar proton-transporting V-type ATPase complex assembly"/>
    <property type="evidence" value="ECO:0007669"/>
    <property type="project" value="InterPro"/>
</dbReference>
<evidence type="ECO:0000313" key="8">
    <source>
        <dbReference type="Proteomes" id="UP001443914"/>
    </source>
</evidence>
<evidence type="ECO:0000256" key="1">
    <source>
        <dbReference type="ARBA" id="ARBA00004477"/>
    </source>
</evidence>
<evidence type="ECO:0000256" key="6">
    <source>
        <dbReference type="SAM" id="Phobius"/>
    </source>
</evidence>
<sequence length="217" mass="23817">MTTSSSSSSDHCTGLLLSNTVTISSFLTSSSSSSSSVGVFKLPENLRQSALSLSSQPSIPYQSLRAIWTASDPATRPSLSLLLHGSSFLFDTPKPREKSEELKARLKKLEELAERKAYAELVKDITPKKPNEPFSSYKDQLGFGLHVIVAMFSGYLFGFLAFRALFSRNPVMSACGGILGLVLAMMVETLLFIIRTTDYDDRSKTPQPPNLKIKKNL</sequence>
<dbReference type="Pfam" id="PF11712">
    <property type="entry name" value="Vma12"/>
    <property type="match status" value="1"/>
</dbReference>
<keyword evidence="8" id="KW-1185">Reference proteome</keyword>